<dbReference type="Proteomes" id="UP001218218">
    <property type="component" value="Unassembled WGS sequence"/>
</dbReference>
<feature type="transmembrane region" description="Helical" evidence="1">
    <location>
        <begin position="114"/>
        <end position="135"/>
    </location>
</feature>
<dbReference type="PANTHER" id="PTHR11360:SF234">
    <property type="entry name" value="MFS-TYPE TRANSPORTER DBAD-RELATED"/>
    <property type="match status" value="1"/>
</dbReference>
<comment type="caution">
    <text evidence="2">The sequence shown here is derived from an EMBL/GenBank/DDBJ whole genome shotgun (WGS) entry which is preliminary data.</text>
</comment>
<keyword evidence="3" id="KW-1185">Reference proteome</keyword>
<protein>
    <recommendedName>
        <fullName evidence="4">Major facilitator superfamily (MFS) profile domain-containing protein</fullName>
    </recommendedName>
</protein>
<keyword evidence="1" id="KW-0472">Membrane</keyword>
<proteinExistence type="predicted"/>
<name>A0AAD7EBY4_9AGAR</name>
<feature type="transmembrane region" description="Helical" evidence="1">
    <location>
        <begin position="55"/>
        <end position="74"/>
    </location>
</feature>
<feature type="transmembrane region" description="Helical" evidence="1">
    <location>
        <begin position="25"/>
        <end position="43"/>
    </location>
</feature>
<feature type="transmembrane region" description="Helical" evidence="1">
    <location>
        <begin position="80"/>
        <end position="102"/>
    </location>
</feature>
<sequence length="174" mass="19038">MLSLMRVDRVDFYTLEYLKNHTPSSIARIGSFQLMMPFALGIVSGKLFDNGHFHTVQITGGIIFTFSLFMLPLAQTLQYYQIFLSQGLGMGIGIGLSFVPSISITSHHFAKRRSLATGIVLSGSSAGATIFPIMLNHLIPNIGFASAVRTSGYIVPRPWERDDADPSPSRTGRA</sequence>
<evidence type="ECO:0000313" key="2">
    <source>
        <dbReference type="EMBL" id="KAJ7310626.1"/>
    </source>
</evidence>
<evidence type="ECO:0000256" key="1">
    <source>
        <dbReference type="SAM" id="Phobius"/>
    </source>
</evidence>
<dbReference type="InterPro" id="IPR036259">
    <property type="entry name" value="MFS_trans_sf"/>
</dbReference>
<evidence type="ECO:0008006" key="4">
    <source>
        <dbReference type="Google" id="ProtNLM"/>
    </source>
</evidence>
<dbReference type="PANTHER" id="PTHR11360">
    <property type="entry name" value="MONOCARBOXYLATE TRANSPORTER"/>
    <property type="match status" value="1"/>
</dbReference>
<accession>A0AAD7EBY4</accession>
<reference evidence="2" key="1">
    <citation type="submission" date="2023-03" db="EMBL/GenBank/DDBJ databases">
        <title>Massive genome expansion in bonnet fungi (Mycena s.s.) driven by repeated elements and novel gene families across ecological guilds.</title>
        <authorList>
            <consortium name="Lawrence Berkeley National Laboratory"/>
            <person name="Harder C.B."/>
            <person name="Miyauchi S."/>
            <person name="Viragh M."/>
            <person name="Kuo A."/>
            <person name="Thoen E."/>
            <person name="Andreopoulos B."/>
            <person name="Lu D."/>
            <person name="Skrede I."/>
            <person name="Drula E."/>
            <person name="Henrissat B."/>
            <person name="Morin E."/>
            <person name="Kohler A."/>
            <person name="Barry K."/>
            <person name="LaButti K."/>
            <person name="Morin E."/>
            <person name="Salamov A."/>
            <person name="Lipzen A."/>
            <person name="Mereny Z."/>
            <person name="Hegedus B."/>
            <person name="Baldrian P."/>
            <person name="Stursova M."/>
            <person name="Weitz H."/>
            <person name="Taylor A."/>
            <person name="Grigoriev I.V."/>
            <person name="Nagy L.G."/>
            <person name="Martin F."/>
            <person name="Kauserud H."/>
        </authorList>
    </citation>
    <scope>NUCLEOTIDE SEQUENCE</scope>
    <source>
        <strain evidence="2">CBHHK002</strain>
    </source>
</reference>
<dbReference type="EMBL" id="JARIHO010000078">
    <property type="protein sequence ID" value="KAJ7310626.1"/>
    <property type="molecule type" value="Genomic_DNA"/>
</dbReference>
<gene>
    <name evidence="2" type="ORF">DFH08DRAFT_974313</name>
</gene>
<keyword evidence="1" id="KW-0812">Transmembrane</keyword>
<dbReference type="AlphaFoldDB" id="A0AAD7EBY4"/>
<keyword evidence="1" id="KW-1133">Transmembrane helix</keyword>
<dbReference type="SUPFAM" id="SSF103473">
    <property type="entry name" value="MFS general substrate transporter"/>
    <property type="match status" value="1"/>
</dbReference>
<dbReference type="Gene3D" id="1.20.1250.20">
    <property type="entry name" value="MFS general substrate transporter like domains"/>
    <property type="match status" value="1"/>
</dbReference>
<dbReference type="InterPro" id="IPR050327">
    <property type="entry name" value="Proton-linked_MCT"/>
</dbReference>
<evidence type="ECO:0000313" key="3">
    <source>
        <dbReference type="Proteomes" id="UP001218218"/>
    </source>
</evidence>
<organism evidence="2 3">
    <name type="scientific">Mycena albidolilacea</name>
    <dbReference type="NCBI Taxonomy" id="1033008"/>
    <lineage>
        <taxon>Eukaryota</taxon>
        <taxon>Fungi</taxon>
        <taxon>Dikarya</taxon>
        <taxon>Basidiomycota</taxon>
        <taxon>Agaricomycotina</taxon>
        <taxon>Agaricomycetes</taxon>
        <taxon>Agaricomycetidae</taxon>
        <taxon>Agaricales</taxon>
        <taxon>Marasmiineae</taxon>
        <taxon>Mycenaceae</taxon>
        <taxon>Mycena</taxon>
    </lineage>
</organism>